<keyword evidence="6 7" id="KW-0472">Membrane</keyword>
<evidence type="ECO:0000313" key="8">
    <source>
        <dbReference type="EMBL" id="GID61501.1"/>
    </source>
</evidence>
<evidence type="ECO:0000256" key="4">
    <source>
        <dbReference type="ARBA" id="ARBA00022692"/>
    </source>
</evidence>
<reference evidence="8 9" key="1">
    <citation type="submission" date="2021-01" db="EMBL/GenBank/DDBJ databases">
        <title>Whole genome shotgun sequence of Actinoplanes couchii NBRC 106145.</title>
        <authorList>
            <person name="Komaki H."/>
            <person name="Tamura T."/>
        </authorList>
    </citation>
    <scope>NUCLEOTIDE SEQUENCE [LARGE SCALE GENOMIC DNA]</scope>
    <source>
        <strain evidence="8 9">NBRC 106145</strain>
    </source>
</reference>
<accession>A0ABQ3XSL8</accession>
<dbReference type="EMBL" id="BOMG01000129">
    <property type="protein sequence ID" value="GID61501.1"/>
    <property type="molecule type" value="Genomic_DNA"/>
</dbReference>
<dbReference type="PANTHER" id="PTHR42810:SF2">
    <property type="entry name" value="PURINE PERMEASE C1399.01C-RELATED"/>
    <property type="match status" value="1"/>
</dbReference>
<evidence type="ECO:0000256" key="7">
    <source>
        <dbReference type="SAM" id="Phobius"/>
    </source>
</evidence>
<sequence length="442" mass="46087">MLSRTWAPVLDVGFDQRVPVHRLLLFGTQHLVTLSAIWVFPVLIGVTLGLGGDDVSHLIQASFLLAGIVTVVQSSRVVRLPIVQGPTAAFFAALLAAGATYGLGAAFGSMVVAGLIFMLLSLPIGRLGVLTHVVRFAAEPLVYGTLCLIIGAQLATLGLPNWFGAEGEPAYGWKLFGIGLATLLVVVACLLFGGDTIVKRAAVLIGMLAGTLLALAFGLWSPPALGGTVLVGPPAWLPFGFDVRWPAVLLMLLAFLESSAEAVGMYALVSRWGGVTLTRTRITRGLFTEYAGTVAGALFGGVGTATYPENAGIVRVSRIGSRYVTMTAGLIAIALAFVPVLATFVAGLPGAVLAAASTVLFGIIALSGVQMMSGVEWDDLNLTVAATAFILALGGQWLPESMVATMPDWVRAVVTTPMMFGAVLLIVLNALINHGLRRVLGR</sequence>
<feature type="transmembrane region" description="Helical" evidence="7">
    <location>
        <begin position="410"/>
        <end position="432"/>
    </location>
</feature>
<dbReference type="NCBIfam" id="NF037981">
    <property type="entry name" value="NCS2_1"/>
    <property type="match status" value="1"/>
</dbReference>
<feature type="transmembrane region" description="Helical" evidence="7">
    <location>
        <begin position="87"/>
        <end position="104"/>
    </location>
</feature>
<feature type="transmembrane region" description="Helical" evidence="7">
    <location>
        <begin position="110"/>
        <end position="129"/>
    </location>
</feature>
<dbReference type="RefSeq" id="WP_203809550.1">
    <property type="nucleotide sequence ID" value="NZ_BAAAQE010000105.1"/>
</dbReference>
<evidence type="ECO:0000256" key="5">
    <source>
        <dbReference type="ARBA" id="ARBA00022989"/>
    </source>
</evidence>
<name>A0ABQ3XSL8_9ACTN</name>
<comment type="subcellular location">
    <subcellularLocation>
        <location evidence="1">Membrane</location>
        <topology evidence="1">Multi-pass membrane protein</topology>
    </subcellularLocation>
</comment>
<feature type="transmembrane region" description="Helical" evidence="7">
    <location>
        <begin position="348"/>
        <end position="368"/>
    </location>
</feature>
<keyword evidence="4 7" id="KW-0812">Transmembrane</keyword>
<proteinExistence type="inferred from homology"/>
<comment type="caution">
    <text evidence="8">The sequence shown here is derived from an EMBL/GenBank/DDBJ whole genome shotgun (WGS) entry which is preliminary data.</text>
</comment>
<feature type="transmembrane region" description="Helical" evidence="7">
    <location>
        <begin position="57"/>
        <end position="75"/>
    </location>
</feature>
<feature type="transmembrane region" description="Helical" evidence="7">
    <location>
        <begin position="175"/>
        <end position="194"/>
    </location>
</feature>
<evidence type="ECO:0000256" key="3">
    <source>
        <dbReference type="ARBA" id="ARBA00022448"/>
    </source>
</evidence>
<organism evidence="8 9">
    <name type="scientific">Actinoplanes couchii</name>
    <dbReference type="NCBI Taxonomy" id="403638"/>
    <lineage>
        <taxon>Bacteria</taxon>
        <taxon>Bacillati</taxon>
        <taxon>Actinomycetota</taxon>
        <taxon>Actinomycetes</taxon>
        <taxon>Micromonosporales</taxon>
        <taxon>Micromonosporaceae</taxon>
        <taxon>Actinoplanes</taxon>
    </lineage>
</organism>
<feature type="transmembrane region" description="Helical" evidence="7">
    <location>
        <begin position="31"/>
        <end position="51"/>
    </location>
</feature>
<feature type="transmembrane region" description="Helical" evidence="7">
    <location>
        <begin position="141"/>
        <end position="163"/>
    </location>
</feature>
<comment type="similarity">
    <text evidence="2">Belongs to the nucleobase:cation symporter-2 (NCS2) (TC 2.A.40) family.</text>
</comment>
<gene>
    <name evidence="8" type="ORF">Aco03nite_099050</name>
</gene>
<keyword evidence="3" id="KW-0813">Transport</keyword>
<protein>
    <submittedName>
        <fullName evidence="8">Uric acid permease</fullName>
    </submittedName>
</protein>
<evidence type="ECO:0000256" key="2">
    <source>
        <dbReference type="ARBA" id="ARBA00008821"/>
    </source>
</evidence>
<feature type="transmembrane region" description="Helical" evidence="7">
    <location>
        <begin position="245"/>
        <end position="269"/>
    </location>
</feature>
<dbReference type="Pfam" id="PF00860">
    <property type="entry name" value="Xan_ur_permease"/>
    <property type="match status" value="1"/>
</dbReference>
<feature type="transmembrane region" description="Helical" evidence="7">
    <location>
        <begin position="323"/>
        <end position="342"/>
    </location>
</feature>
<evidence type="ECO:0000313" key="9">
    <source>
        <dbReference type="Proteomes" id="UP000612282"/>
    </source>
</evidence>
<dbReference type="Proteomes" id="UP000612282">
    <property type="component" value="Unassembled WGS sequence"/>
</dbReference>
<keyword evidence="5 7" id="KW-1133">Transmembrane helix</keyword>
<dbReference type="InterPro" id="IPR006043">
    <property type="entry name" value="NCS2"/>
</dbReference>
<evidence type="ECO:0000256" key="1">
    <source>
        <dbReference type="ARBA" id="ARBA00004141"/>
    </source>
</evidence>
<keyword evidence="9" id="KW-1185">Reference proteome</keyword>
<feature type="transmembrane region" description="Helical" evidence="7">
    <location>
        <begin position="201"/>
        <end position="225"/>
    </location>
</feature>
<dbReference type="PANTHER" id="PTHR42810">
    <property type="entry name" value="PURINE PERMEASE C1399.01C-RELATED"/>
    <property type="match status" value="1"/>
</dbReference>
<evidence type="ECO:0000256" key="6">
    <source>
        <dbReference type="ARBA" id="ARBA00023136"/>
    </source>
</evidence>